<dbReference type="PATRIC" id="fig|1304284.3.peg.1195"/>
<evidence type="ECO:0000259" key="2">
    <source>
        <dbReference type="Pfam" id="PF08486"/>
    </source>
</evidence>
<dbReference type="PANTHER" id="PTHR30032:SF4">
    <property type="entry name" value="AMIDASE ENHANCER"/>
    <property type="match status" value="1"/>
</dbReference>
<keyword evidence="1" id="KW-0812">Transmembrane</keyword>
<dbReference type="OrthoDB" id="9794671at2"/>
<keyword evidence="1" id="KW-0472">Membrane</keyword>
<protein>
    <submittedName>
        <fullName evidence="3">Stage II sporulation protein D (SpoIID)</fullName>
    </submittedName>
</protein>
<dbReference type="Pfam" id="PF08486">
    <property type="entry name" value="SpoIID"/>
    <property type="match status" value="1"/>
</dbReference>
<evidence type="ECO:0000313" key="4">
    <source>
        <dbReference type="Proteomes" id="UP000013378"/>
    </source>
</evidence>
<proteinExistence type="predicted"/>
<dbReference type="InterPro" id="IPR014225">
    <property type="entry name" value="Spore_II_D_firmicutes"/>
</dbReference>
<dbReference type="GO" id="GO:0030288">
    <property type="term" value="C:outer membrane-bounded periplasmic space"/>
    <property type="evidence" value="ECO:0007669"/>
    <property type="project" value="TreeGrafter"/>
</dbReference>
<dbReference type="AlphaFoldDB" id="R1CVQ3"/>
<dbReference type="RefSeq" id="WP_006311890.1">
    <property type="nucleotide sequence ID" value="NZ_ARZA01000126.1"/>
</dbReference>
<sequence length="329" mass="37316">MKGIAIYVVFIIFITIIIPIALIKGCDIGTENYEHEIKKIKKENEISIYNVKTKKVEKMKLEEYIKGVVAAEMPAEFHIEALKAQAVAARTYAIYRIQKYKNGHPDHPQAPLCTGIHCQAWLSKDELRQVHSSSKWMYEHWPKIEEAVESTKGIIITYDGKPIEPLFHSTSGGMTEDSEKVFLSKVPYLRSVVSPYEKGAPKLKSSVTMTVDEFIQKIESKYNNIKLTKSTLPNKIQLIERSKSGRITKLRIDNTIVTGREIRELFKLNSTNFKITIRGNELKINTIGNGHGVGMSQWGANGMAKNGSTYDEILKHYYTGVELHNIAEQ</sequence>
<dbReference type="InterPro" id="IPR013486">
    <property type="entry name" value="SpoIID/LytB"/>
</dbReference>
<dbReference type="GO" id="GO:0030435">
    <property type="term" value="P:sporulation resulting in formation of a cellular spore"/>
    <property type="evidence" value="ECO:0007669"/>
    <property type="project" value="InterPro"/>
</dbReference>
<evidence type="ECO:0000313" key="3">
    <source>
        <dbReference type="EMBL" id="EOD00719.1"/>
    </source>
</evidence>
<accession>R1CVQ3</accession>
<feature type="domain" description="Sporulation stage II protein D amidase enhancer LytB N-terminal" evidence="2">
    <location>
        <begin position="50"/>
        <end position="158"/>
    </location>
</feature>
<dbReference type="NCBIfam" id="TIGR02669">
    <property type="entry name" value="SpoIID_LytB"/>
    <property type="match status" value="1"/>
</dbReference>
<dbReference type="STRING" id="1304284.L21TH_1222"/>
<organism evidence="3 4">
    <name type="scientific">Caldisalinibacter kiritimatiensis</name>
    <dbReference type="NCBI Taxonomy" id="1304284"/>
    <lineage>
        <taxon>Bacteria</taxon>
        <taxon>Bacillati</taxon>
        <taxon>Bacillota</taxon>
        <taxon>Tissierellia</taxon>
        <taxon>Tissierellales</taxon>
        <taxon>Thermohalobacteraceae</taxon>
        <taxon>Caldisalinibacter</taxon>
    </lineage>
</organism>
<comment type="caution">
    <text evidence="3">The sequence shown here is derived from an EMBL/GenBank/DDBJ whole genome shotgun (WGS) entry which is preliminary data.</text>
</comment>
<dbReference type="EMBL" id="ARZA01000126">
    <property type="protein sequence ID" value="EOD00719.1"/>
    <property type="molecule type" value="Genomic_DNA"/>
</dbReference>
<dbReference type="InterPro" id="IPR013693">
    <property type="entry name" value="SpoIID/LytB_N"/>
</dbReference>
<reference evidence="3 4" key="1">
    <citation type="journal article" date="2015" name="Geomicrobiol. J.">
        <title>Caldisalinibacter kiritimatiensis gen. nov., sp. nov., a moderately thermohalophilic thiosulfate-reducing bacterium from a hypersaline microbial mat.</title>
        <authorList>
            <person name="Ben Hania W."/>
            <person name="Joseph M."/>
            <person name="Fiebig A."/>
            <person name="Bunk B."/>
            <person name="Klenk H.-P."/>
            <person name="Fardeau M.-L."/>
            <person name="Spring S."/>
        </authorList>
    </citation>
    <scope>NUCLEOTIDE SEQUENCE [LARGE SCALE GENOMIC DNA]</scope>
    <source>
        <strain evidence="3 4">L21-TH-D2</strain>
    </source>
</reference>
<dbReference type="NCBIfam" id="TIGR02870">
    <property type="entry name" value="spore_II_D"/>
    <property type="match status" value="1"/>
</dbReference>
<evidence type="ECO:0000256" key="1">
    <source>
        <dbReference type="SAM" id="Phobius"/>
    </source>
</evidence>
<feature type="transmembrane region" description="Helical" evidence="1">
    <location>
        <begin position="5"/>
        <end position="23"/>
    </location>
</feature>
<dbReference type="eggNOG" id="COG2385">
    <property type="taxonomic scope" value="Bacteria"/>
</dbReference>
<name>R1CVQ3_9FIRM</name>
<dbReference type="PANTHER" id="PTHR30032">
    <property type="entry name" value="N-ACETYLMURAMOYL-L-ALANINE AMIDASE-RELATED"/>
    <property type="match status" value="1"/>
</dbReference>
<dbReference type="Proteomes" id="UP000013378">
    <property type="component" value="Unassembled WGS sequence"/>
</dbReference>
<gene>
    <name evidence="3" type="ORF">L21TH_1222</name>
</gene>
<dbReference type="InterPro" id="IPR051922">
    <property type="entry name" value="Bact_Sporulation_Assoc"/>
</dbReference>
<keyword evidence="1" id="KW-1133">Transmembrane helix</keyword>
<keyword evidence="4" id="KW-1185">Reference proteome</keyword>